<dbReference type="EMBL" id="ML208354">
    <property type="protein sequence ID" value="TFK68332.1"/>
    <property type="molecule type" value="Genomic_DNA"/>
</dbReference>
<keyword evidence="2" id="KW-1185">Reference proteome</keyword>
<evidence type="ECO:0000313" key="1">
    <source>
        <dbReference type="EMBL" id="TFK68332.1"/>
    </source>
</evidence>
<evidence type="ECO:0000313" key="2">
    <source>
        <dbReference type="Proteomes" id="UP000308600"/>
    </source>
</evidence>
<accession>A0ACD3ATT1</accession>
<name>A0ACD3ATT1_9AGAR</name>
<protein>
    <submittedName>
        <fullName evidence="1">Uncharacterized protein</fullName>
    </submittedName>
</protein>
<reference evidence="1 2" key="1">
    <citation type="journal article" date="2019" name="Nat. Ecol. Evol.">
        <title>Megaphylogeny resolves global patterns of mushroom evolution.</title>
        <authorList>
            <person name="Varga T."/>
            <person name="Krizsan K."/>
            <person name="Foldi C."/>
            <person name="Dima B."/>
            <person name="Sanchez-Garcia M."/>
            <person name="Sanchez-Ramirez S."/>
            <person name="Szollosi G.J."/>
            <person name="Szarkandi J.G."/>
            <person name="Papp V."/>
            <person name="Albert L."/>
            <person name="Andreopoulos W."/>
            <person name="Angelini C."/>
            <person name="Antonin V."/>
            <person name="Barry K.W."/>
            <person name="Bougher N.L."/>
            <person name="Buchanan P."/>
            <person name="Buyck B."/>
            <person name="Bense V."/>
            <person name="Catcheside P."/>
            <person name="Chovatia M."/>
            <person name="Cooper J."/>
            <person name="Damon W."/>
            <person name="Desjardin D."/>
            <person name="Finy P."/>
            <person name="Geml J."/>
            <person name="Haridas S."/>
            <person name="Hughes K."/>
            <person name="Justo A."/>
            <person name="Karasinski D."/>
            <person name="Kautmanova I."/>
            <person name="Kiss B."/>
            <person name="Kocsube S."/>
            <person name="Kotiranta H."/>
            <person name="LaButti K.M."/>
            <person name="Lechner B.E."/>
            <person name="Liimatainen K."/>
            <person name="Lipzen A."/>
            <person name="Lukacs Z."/>
            <person name="Mihaltcheva S."/>
            <person name="Morgado L.N."/>
            <person name="Niskanen T."/>
            <person name="Noordeloos M.E."/>
            <person name="Ohm R.A."/>
            <person name="Ortiz-Santana B."/>
            <person name="Ovrebo C."/>
            <person name="Racz N."/>
            <person name="Riley R."/>
            <person name="Savchenko A."/>
            <person name="Shiryaev A."/>
            <person name="Soop K."/>
            <person name="Spirin V."/>
            <person name="Szebenyi C."/>
            <person name="Tomsovsky M."/>
            <person name="Tulloss R.E."/>
            <person name="Uehling J."/>
            <person name="Grigoriev I.V."/>
            <person name="Vagvolgyi C."/>
            <person name="Papp T."/>
            <person name="Martin F.M."/>
            <person name="Miettinen O."/>
            <person name="Hibbett D.S."/>
            <person name="Nagy L.G."/>
        </authorList>
    </citation>
    <scope>NUCLEOTIDE SEQUENCE [LARGE SCALE GENOMIC DNA]</scope>
    <source>
        <strain evidence="1 2">NL-1719</strain>
    </source>
</reference>
<gene>
    <name evidence="1" type="ORF">BDN72DRAFT_683372</name>
</gene>
<proteinExistence type="predicted"/>
<sequence>MLPRQLLLLLLLRFASIGSTIYFVNIENILEHEKLFDLWPAIVERIGGGTLYKDPELSTTAEQNSNQTYPKEETLYPSQPPTNDLRMSAQLPPSLSALTTNLSTLRASRHVPNHHSVEFQFLRQPHPNYIGVRILILTWTSIVTDRMMFPVGRGVDLVDDIEMTLAAVL</sequence>
<organism evidence="1 2">
    <name type="scientific">Pluteus cervinus</name>
    <dbReference type="NCBI Taxonomy" id="181527"/>
    <lineage>
        <taxon>Eukaryota</taxon>
        <taxon>Fungi</taxon>
        <taxon>Dikarya</taxon>
        <taxon>Basidiomycota</taxon>
        <taxon>Agaricomycotina</taxon>
        <taxon>Agaricomycetes</taxon>
        <taxon>Agaricomycetidae</taxon>
        <taxon>Agaricales</taxon>
        <taxon>Pluteineae</taxon>
        <taxon>Pluteaceae</taxon>
        <taxon>Pluteus</taxon>
    </lineage>
</organism>
<dbReference type="Proteomes" id="UP000308600">
    <property type="component" value="Unassembled WGS sequence"/>
</dbReference>